<dbReference type="AlphaFoldDB" id="A0AAE4CK69"/>
<proteinExistence type="predicted"/>
<dbReference type="RefSeq" id="WP_310268056.1">
    <property type="nucleotide sequence ID" value="NZ_JAVDXW010000001.1"/>
</dbReference>
<evidence type="ECO:0000313" key="1">
    <source>
        <dbReference type="EMBL" id="MDR7300011.1"/>
    </source>
</evidence>
<name>A0AAE4CK69_9ACTN</name>
<reference evidence="1" key="1">
    <citation type="submission" date="2023-07" db="EMBL/GenBank/DDBJ databases">
        <title>Sequencing the genomes of 1000 actinobacteria strains.</title>
        <authorList>
            <person name="Klenk H.-P."/>
        </authorList>
    </citation>
    <scope>NUCLEOTIDE SEQUENCE</scope>
    <source>
        <strain evidence="1">DSM 45977</strain>
    </source>
</reference>
<evidence type="ECO:0000313" key="2">
    <source>
        <dbReference type="Proteomes" id="UP001180845"/>
    </source>
</evidence>
<organism evidence="1 2">
    <name type="scientific">Haloactinomyces albus</name>
    <dbReference type="NCBI Taxonomy" id="1352928"/>
    <lineage>
        <taxon>Bacteria</taxon>
        <taxon>Bacillati</taxon>
        <taxon>Actinomycetota</taxon>
        <taxon>Actinomycetes</taxon>
        <taxon>Actinopolysporales</taxon>
        <taxon>Actinopolysporaceae</taxon>
        <taxon>Haloactinomyces</taxon>
    </lineage>
</organism>
<dbReference type="EMBL" id="JAVDXW010000001">
    <property type="protein sequence ID" value="MDR7300011.1"/>
    <property type="molecule type" value="Genomic_DNA"/>
</dbReference>
<keyword evidence="2" id="KW-1185">Reference proteome</keyword>
<sequence length="152" mass="16745">MGVITEVVDVAASAEATRQRCRQFGFLSEVFPVLSTVRRVGYGLYQCGVEIAGQRDCLVIHITESNNAEGTHWHALARAHSGSVHCRPLGGERSRVEVRICYAPEDFAIAGDEVRRVLREGMQRLRRTLVMPDELSSVGEVAAPQAGVLRAW</sequence>
<dbReference type="Gene3D" id="3.30.530.20">
    <property type="match status" value="1"/>
</dbReference>
<comment type="caution">
    <text evidence="1">The sequence shown here is derived from an EMBL/GenBank/DDBJ whole genome shotgun (WGS) entry which is preliminary data.</text>
</comment>
<protein>
    <submittedName>
        <fullName evidence="1">Uncharacterized protein</fullName>
    </submittedName>
</protein>
<gene>
    <name evidence="1" type="ORF">JOF55_000192</name>
</gene>
<dbReference type="SUPFAM" id="SSF55961">
    <property type="entry name" value="Bet v1-like"/>
    <property type="match status" value="1"/>
</dbReference>
<accession>A0AAE4CK69</accession>
<dbReference type="InterPro" id="IPR023393">
    <property type="entry name" value="START-like_dom_sf"/>
</dbReference>
<dbReference type="Proteomes" id="UP001180845">
    <property type="component" value="Unassembled WGS sequence"/>
</dbReference>